<feature type="domain" description="Acyl-CoA dehydrogenase/oxidase C-terminal" evidence="8">
    <location>
        <begin position="217"/>
        <end position="373"/>
    </location>
</feature>
<dbReference type="EMBL" id="SMFZ01000002">
    <property type="protein sequence ID" value="TCK22216.1"/>
    <property type="molecule type" value="Genomic_DNA"/>
</dbReference>
<dbReference type="InterPro" id="IPR050741">
    <property type="entry name" value="Acyl-CoA_dehydrogenase"/>
</dbReference>
<dbReference type="PANTHER" id="PTHR48083">
    <property type="entry name" value="MEDIUM-CHAIN SPECIFIC ACYL-COA DEHYDROGENASE, MITOCHONDRIAL-RELATED"/>
    <property type="match status" value="1"/>
</dbReference>
<dbReference type="GO" id="GO:0003995">
    <property type="term" value="F:acyl-CoA dehydrogenase activity"/>
    <property type="evidence" value="ECO:0007669"/>
    <property type="project" value="InterPro"/>
</dbReference>
<dbReference type="AlphaFoldDB" id="A0A4V2PHV7"/>
<comment type="cofactor">
    <cofactor evidence="1 7">
        <name>FAD</name>
        <dbReference type="ChEBI" id="CHEBI:57692"/>
    </cofactor>
</comment>
<evidence type="ECO:0000313" key="12">
    <source>
        <dbReference type="Proteomes" id="UP000295560"/>
    </source>
</evidence>
<proteinExistence type="inferred from homology"/>
<dbReference type="PIRSF" id="PIRSF016578">
    <property type="entry name" value="HsaA"/>
    <property type="match status" value="1"/>
</dbReference>
<keyword evidence="4 7" id="KW-0285">Flavoprotein</keyword>
<evidence type="ECO:0000313" key="11">
    <source>
        <dbReference type="EMBL" id="TCK22216.1"/>
    </source>
</evidence>
<dbReference type="Pfam" id="PF02771">
    <property type="entry name" value="Acyl-CoA_dh_N"/>
    <property type="match status" value="1"/>
</dbReference>
<evidence type="ECO:0000256" key="7">
    <source>
        <dbReference type="RuleBase" id="RU362125"/>
    </source>
</evidence>
<evidence type="ECO:0000256" key="4">
    <source>
        <dbReference type="ARBA" id="ARBA00022630"/>
    </source>
</evidence>
<dbReference type="RefSeq" id="WP_132430909.1">
    <property type="nucleotide sequence ID" value="NZ_SMFZ01000002.1"/>
</dbReference>
<dbReference type="Pfam" id="PF02770">
    <property type="entry name" value="Acyl-CoA_dh_M"/>
    <property type="match status" value="1"/>
</dbReference>
<keyword evidence="12" id="KW-1185">Reference proteome</keyword>
<gene>
    <name evidence="11" type="ORF">EV378_6216</name>
</gene>
<evidence type="ECO:0000259" key="10">
    <source>
        <dbReference type="Pfam" id="PF02771"/>
    </source>
</evidence>
<evidence type="ECO:0000256" key="3">
    <source>
        <dbReference type="ARBA" id="ARBA00019125"/>
    </source>
</evidence>
<dbReference type="InterPro" id="IPR037069">
    <property type="entry name" value="AcylCoA_DH/ox_N_sf"/>
</dbReference>
<dbReference type="Gene3D" id="1.10.540.10">
    <property type="entry name" value="Acyl-CoA dehydrogenase/oxidase, N-terminal domain"/>
    <property type="match status" value="1"/>
</dbReference>
<dbReference type="Pfam" id="PF00441">
    <property type="entry name" value="Acyl-CoA_dh_1"/>
    <property type="match status" value="1"/>
</dbReference>
<dbReference type="Gene3D" id="2.40.110.10">
    <property type="entry name" value="Butyryl-CoA Dehydrogenase, subunit A, domain 2"/>
    <property type="match status" value="1"/>
</dbReference>
<name>A0A4V2PHV7_PSEEN</name>
<dbReference type="InterPro" id="IPR009100">
    <property type="entry name" value="AcylCoA_DH/oxidase_NM_dom_sf"/>
</dbReference>
<evidence type="ECO:0000259" key="9">
    <source>
        <dbReference type="Pfam" id="PF02770"/>
    </source>
</evidence>
<dbReference type="Gene3D" id="1.20.140.10">
    <property type="entry name" value="Butyryl-CoA Dehydrogenase, subunit A, domain 3"/>
    <property type="match status" value="1"/>
</dbReference>
<dbReference type="InterPro" id="IPR013786">
    <property type="entry name" value="AcylCoA_DH/ox_N"/>
</dbReference>
<dbReference type="InterPro" id="IPR006089">
    <property type="entry name" value="Acyl-CoA_DH_CS"/>
</dbReference>
<dbReference type="PANTHER" id="PTHR48083:SF2">
    <property type="entry name" value="MEDIUM-CHAIN SPECIFIC ACYL-COA DEHYDROGENASE, MITOCHONDRIAL"/>
    <property type="match status" value="1"/>
</dbReference>
<evidence type="ECO:0000256" key="1">
    <source>
        <dbReference type="ARBA" id="ARBA00001974"/>
    </source>
</evidence>
<dbReference type="InterPro" id="IPR009075">
    <property type="entry name" value="AcylCo_DH/oxidase_C"/>
</dbReference>
<dbReference type="SUPFAM" id="SSF47203">
    <property type="entry name" value="Acyl-CoA dehydrogenase C-terminal domain-like"/>
    <property type="match status" value="1"/>
</dbReference>
<protein>
    <recommendedName>
        <fullName evidence="3">Medium-chain specific acyl-CoA dehydrogenase, mitochondrial</fullName>
    </recommendedName>
</protein>
<dbReference type="CDD" id="cd00567">
    <property type="entry name" value="ACAD"/>
    <property type="match status" value="1"/>
</dbReference>
<evidence type="ECO:0000256" key="2">
    <source>
        <dbReference type="ARBA" id="ARBA00009347"/>
    </source>
</evidence>
<dbReference type="Proteomes" id="UP000295560">
    <property type="component" value="Unassembled WGS sequence"/>
</dbReference>
<feature type="domain" description="Acyl-CoA dehydrogenase/oxidase N-terminal" evidence="10">
    <location>
        <begin position="4"/>
        <end position="109"/>
    </location>
</feature>
<evidence type="ECO:0000259" key="8">
    <source>
        <dbReference type="Pfam" id="PF00441"/>
    </source>
</evidence>
<keyword evidence="5 7" id="KW-0274">FAD</keyword>
<sequence>MTDDLLERTRKFVDTEVLPETAWLDARPDVPTPLTSRWHEAGLSNWWLPERYGGPGASLSTSVDVVSELSYGDAGFAFGSFLSILGTTLLHLYGDHDLADGYLTRMAGGGGCCAILISEQEAGSELHRTATTITADGDALVLDGEKYFSTNTDAADFLIVAGRAADDPSGYSLVLVPRDAPGVEVTKRWDMIGLRGSGTYAATLRGVRVPAVNRLSGNGLRDLEAGLNASRILIAATAIGTARRVRDVCMAYAATKKVKGALLVDNDVFAAKLGQMEAQIDVMRNQCLAAAAQFDGLMAAPNASGALYRAGALRSALAAKMHCGQAGWQVATTGSEMFGGLGFTHEHVIGKLVRDLRYVGLVEGGDDVVRDLLFGRYVLPAAKRL</sequence>
<comment type="similarity">
    <text evidence="2 7">Belongs to the acyl-CoA dehydrogenase family.</text>
</comment>
<dbReference type="GO" id="GO:0050660">
    <property type="term" value="F:flavin adenine dinucleotide binding"/>
    <property type="evidence" value="ECO:0007669"/>
    <property type="project" value="InterPro"/>
</dbReference>
<accession>A0A4V2PHV7</accession>
<feature type="domain" description="Acyl-CoA oxidase/dehydrogenase middle" evidence="9">
    <location>
        <begin position="114"/>
        <end position="204"/>
    </location>
</feature>
<dbReference type="InterPro" id="IPR006091">
    <property type="entry name" value="Acyl-CoA_Oxase/DH_mid-dom"/>
</dbReference>
<dbReference type="GO" id="GO:0033539">
    <property type="term" value="P:fatty acid beta-oxidation using acyl-CoA dehydrogenase"/>
    <property type="evidence" value="ECO:0007669"/>
    <property type="project" value="TreeGrafter"/>
</dbReference>
<dbReference type="OrthoDB" id="3504175at2"/>
<reference evidence="11 12" key="1">
    <citation type="submission" date="2019-03" db="EMBL/GenBank/DDBJ databases">
        <title>Sequencing the genomes of 1000 actinobacteria strains.</title>
        <authorList>
            <person name="Klenk H.-P."/>
        </authorList>
    </citation>
    <scope>NUCLEOTIDE SEQUENCE [LARGE SCALE GENOMIC DNA]</scope>
    <source>
        <strain evidence="11 12">DSM 44969</strain>
    </source>
</reference>
<dbReference type="PROSITE" id="PS00073">
    <property type="entry name" value="ACYL_COA_DH_2"/>
    <property type="match status" value="1"/>
</dbReference>
<dbReference type="GO" id="GO:0005737">
    <property type="term" value="C:cytoplasm"/>
    <property type="evidence" value="ECO:0007669"/>
    <property type="project" value="TreeGrafter"/>
</dbReference>
<dbReference type="InterPro" id="IPR036250">
    <property type="entry name" value="AcylCo_DH-like_C"/>
</dbReference>
<dbReference type="InterPro" id="IPR046373">
    <property type="entry name" value="Acyl-CoA_Oxase/DH_mid-dom_sf"/>
</dbReference>
<keyword evidence="6 7" id="KW-0560">Oxidoreductase</keyword>
<evidence type="ECO:0000256" key="6">
    <source>
        <dbReference type="ARBA" id="ARBA00023002"/>
    </source>
</evidence>
<evidence type="ECO:0000256" key="5">
    <source>
        <dbReference type="ARBA" id="ARBA00022827"/>
    </source>
</evidence>
<dbReference type="SUPFAM" id="SSF56645">
    <property type="entry name" value="Acyl-CoA dehydrogenase NM domain-like"/>
    <property type="match status" value="1"/>
</dbReference>
<organism evidence="11 12">
    <name type="scientific">Pseudonocardia endophytica</name>
    <dbReference type="NCBI Taxonomy" id="401976"/>
    <lineage>
        <taxon>Bacteria</taxon>
        <taxon>Bacillati</taxon>
        <taxon>Actinomycetota</taxon>
        <taxon>Actinomycetes</taxon>
        <taxon>Pseudonocardiales</taxon>
        <taxon>Pseudonocardiaceae</taxon>
        <taxon>Pseudonocardia</taxon>
    </lineage>
</organism>
<comment type="caution">
    <text evidence="11">The sequence shown here is derived from an EMBL/GenBank/DDBJ whole genome shotgun (WGS) entry which is preliminary data.</text>
</comment>